<name>A0A0N4VRF6_ENTVE</name>
<dbReference type="AlphaFoldDB" id="A0A0N4VRF6"/>
<feature type="transmembrane region" description="Helical" evidence="1">
    <location>
        <begin position="131"/>
        <end position="152"/>
    </location>
</feature>
<sequence>MVKNGDLIFESCGSILKFRLFKSQSIKNVHADTSGVSLSDDFELSVQSDVPVSSVPVPDEVGDDNDVLIDDPRLLHVTECVLSAEFKVLVASIAVPDEIGDDSRGRGVVVVVSVVSVALGVAIVVTVGSSVVVLVEGSVVVVFGVIVGRVVVADVEVVVSVESIVVSVEGDKNGQKGLDTVFFFYREIGVL</sequence>
<protein>
    <submittedName>
        <fullName evidence="4">Transmembrane protein</fullName>
    </submittedName>
</protein>
<dbReference type="EMBL" id="UXUI01016629">
    <property type="protein sequence ID" value="VDD98001.1"/>
    <property type="molecule type" value="Genomic_DNA"/>
</dbReference>
<organism evidence="4">
    <name type="scientific">Enterobius vermicularis</name>
    <name type="common">Human pinworm</name>
    <dbReference type="NCBI Taxonomy" id="51028"/>
    <lineage>
        <taxon>Eukaryota</taxon>
        <taxon>Metazoa</taxon>
        <taxon>Ecdysozoa</taxon>
        <taxon>Nematoda</taxon>
        <taxon>Chromadorea</taxon>
        <taxon>Rhabditida</taxon>
        <taxon>Spirurina</taxon>
        <taxon>Oxyuridomorpha</taxon>
        <taxon>Oxyuroidea</taxon>
        <taxon>Oxyuridae</taxon>
        <taxon>Enterobius</taxon>
    </lineage>
</organism>
<reference evidence="4" key="1">
    <citation type="submission" date="2017-02" db="UniProtKB">
        <authorList>
            <consortium name="WormBaseParasite"/>
        </authorList>
    </citation>
    <scope>IDENTIFICATION</scope>
</reference>
<evidence type="ECO:0000313" key="2">
    <source>
        <dbReference type="EMBL" id="VDD98001.1"/>
    </source>
</evidence>
<dbReference type="WBParaSite" id="EVEC_0001362501-mRNA-1">
    <property type="protein sequence ID" value="EVEC_0001362501-mRNA-1"/>
    <property type="gene ID" value="EVEC_0001362501"/>
</dbReference>
<gene>
    <name evidence="2" type="ORF">EVEC_LOCUS12752</name>
</gene>
<evidence type="ECO:0000256" key="1">
    <source>
        <dbReference type="SAM" id="Phobius"/>
    </source>
</evidence>
<keyword evidence="1" id="KW-1133">Transmembrane helix</keyword>
<evidence type="ECO:0000313" key="3">
    <source>
        <dbReference type="Proteomes" id="UP000274131"/>
    </source>
</evidence>
<dbReference type="Proteomes" id="UP000274131">
    <property type="component" value="Unassembled WGS sequence"/>
</dbReference>
<keyword evidence="1" id="KW-0812">Transmembrane</keyword>
<reference evidence="2 3" key="2">
    <citation type="submission" date="2018-10" db="EMBL/GenBank/DDBJ databases">
        <authorList>
            <consortium name="Pathogen Informatics"/>
        </authorList>
    </citation>
    <scope>NUCLEOTIDE SEQUENCE [LARGE SCALE GENOMIC DNA]</scope>
</reference>
<feature type="transmembrane region" description="Helical" evidence="1">
    <location>
        <begin position="107"/>
        <end position="125"/>
    </location>
</feature>
<keyword evidence="3" id="KW-1185">Reference proteome</keyword>
<evidence type="ECO:0000313" key="4">
    <source>
        <dbReference type="WBParaSite" id="EVEC_0001362501-mRNA-1"/>
    </source>
</evidence>
<accession>A0A0N4VRF6</accession>
<proteinExistence type="predicted"/>
<keyword evidence="1" id="KW-0472">Membrane</keyword>